<comment type="caution">
    <text evidence="2">The sequence shown here is derived from an EMBL/GenBank/DDBJ whole genome shotgun (WGS) entry which is preliminary data.</text>
</comment>
<accession>A0A1E5LDW2</accession>
<dbReference type="SUPFAM" id="SSF52833">
    <property type="entry name" value="Thioredoxin-like"/>
    <property type="match status" value="1"/>
</dbReference>
<dbReference type="STRING" id="1305675.BFG57_03155"/>
<evidence type="ECO:0000313" key="3">
    <source>
        <dbReference type="Proteomes" id="UP000095209"/>
    </source>
</evidence>
<sequence>MIPVKQREFERIVDEEGLTYFYLYTPMCGTCQLASKMLTIVEEAIPSLEINKIDLNYIPDYAKKWEVESVPCLIVYDEKSVKDRIYAFQSVDYLFRYFKQQ</sequence>
<dbReference type="Pfam" id="PF00085">
    <property type="entry name" value="Thioredoxin"/>
    <property type="match status" value="1"/>
</dbReference>
<organism evidence="2 3">
    <name type="scientific">Bacillus solimangrovi</name>
    <dbReference type="NCBI Taxonomy" id="1305675"/>
    <lineage>
        <taxon>Bacteria</taxon>
        <taxon>Bacillati</taxon>
        <taxon>Bacillota</taxon>
        <taxon>Bacilli</taxon>
        <taxon>Bacillales</taxon>
        <taxon>Bacillaceae</taxon>
        <taxon>Bacillus</taxon>
    </lineage>
</organism>
<dbReference type="Proteomes" id="UP000095209">
    <property type="component" value="Unassembled WGS sequence"/>
</dbReference>
<gene>
    <name evidence="2" type="ORF">BFG57_03155</name>
</gene>
<evidence type="ECO:0000313" key="2">
    <source>
        <dbReference type="EMBL" id="OEH92277.1"/>
    </source>
</evidence>
<feature type="domain" description="Thioredoxin" evidence="1">
    <location>
        <begin position="3"/>
        <end position="89"/>
    </location>
</feature>
<dbReference type="Gene3D" id="3.40.30.10">
    <property type="entry name" value="Glutaredoxin"/>
    <property type="match status" value="1"/>
</dbReference>
<dbReference type="InterPro" id="IPR013766">
    <property type="entry name" value="Thioredoxin_domain"/>
</dbReference>
<protein>
    <submittedName>
        <fullName evidence="2">Thioredoxin</fullName>
    </submittedName>
</protein>
<proteinExistence type="predicted"/>
<keyword evidence="3" id="KW-1185">Reference proteome</keyword>
<dbReference type="OrthoDB" id="5784238at2"/>
<dbReference type="RefSeq" id="WP_069717818.1">
    <property type="nucleotide sequence ID" value="NZ_MJEH01000033.1"/>
</dbReference>
<dbReference type="EMBL" id="MJEH01000033">
    <property type="protein sequence ID" value="OEH92277.1"/>
    <property type="molecule type" value="Genomic_DNA"/>
</dbReference>
<name>A0A1E5LDW2_9BACI</name>
<reference evidence="2 3" key="1">
    <citation type="submission" date="2016-08" db="EMBL/GenBank/DDBJ databases">
        <title>Genome of Bacillus solimangrovi GH2-4.</title>
        <authorList>
            <person name="Lim S."/>
            <person name="Kim B.-C."/>
        </authorList>
    </citation>
    <scope>NUCLEOTIDE SEQUENCE [LARGE SCALE GENOMIC DNA]</scope>
    <source>
        <strain evidence="2 3">GH2-4</strain>
    </source>
</reference>
<dbReference type="CDD" id="cd02947">
    <property type="entry name" value="TRX_family"/>
    <property type="match status" value="1"/>
</dbReference>
<evidence type="ECO:0000259" key="1">
    <source>
        <dbReference type="Pfam" id="PF00085"/>
    </source>
</evidence>
<dbReference type="InterPro" id="IPR036249">
    <property type="entry name" value="Thioredoxin-like_sf"/>
</dbReference>
<dbReference type="AlphaFoldDB" id="A0A1E5LDW2"/>